<dbReference type="Pfam" id="PF00108">
    <property type="entry name" value="Thiolase_N"/>
    <property type="match status" value="1"/>
</dbReference>
<dbReference type="PIRSF" id="PIRSF000429">
    <property type="entry name" value="Ac-CoA_Ac_transf"/>
    <property type="match status" value="1"/>
</dbReference>
<feature type="active site" description="Acyl-thioester intermediate" evidence="4">
    <location>
        <position position="97"/>
    </location>
</feature>
<dbReference type="PANTHER" id="PTHR43853">
    <property type="entry name" value="3-KETOACYL-COA THIOLASE, PEROXISOMAL"/>
    <property type="match status" value="1"/>
</dbReference>
<dbReference type="Proteomes" id="UP000045545">
    <property type="component" value="Unassembled WGS sequence"/>
</dbReference>
<dbReference type="GO" id="GO:0003988">
    <property type="term" value="F:acetyl-CoA C-acyltransferase activity"/>
    <property type="evidence" value="ECO:0007669"/>
    <property type="project" value="TreeGrafter"/>
</dbReference>
<protein>
    <submittedName>
        <fullName evidence="8">Thiolase</fullName>
    </submittedName>
</protein>
<dbReference type="InterPro" id="IPR050215">
    <property type="entry name" value="Thiolase-like_sf_Thiolase"/>
</dbReference>
<evidence type="ECO:0000313" key="8">
    <source>
        <dbReference type="EMBL" id="CFX17230.1"/>
    </source>
</evidence>
<evidence type="ECO:0000259" key="6">
    <source>
        <dbReference type="Pfam" id="PF00108"/>
    </source>
</evidence>
<dbReference type="GO" id="GO:0010124">
    <property type="term" value="P:phenylacetate catabolic process"/>
    <property type="evidence" value="ECO:0007669"/>
    <property type="project" value="TreeGrafter"/>
</dbReference>
<dbReference type="InterPro" id="IPR002155">
    <property type="entry name" value="Thiolase"/>
</dbReference>
<evidence type="ECO:0000313" key="9">
    <source>
        <dbReference type="Proteomes" id="UP000045545"/>
    </source>
</evidence>
<organism evidence="8 9">
    <name type="scientific">Syntrophomonas zehnderi OL-4</name>
    <dbReference type="NCBI Taxonomy" id="690567"/>
    <lineage>
        <taxon>Bacteria</taxon>
        <taxon>Bacillati</taxon>
        <taxon>Bacillota</taxon>
        <taxon>Clostridia</taxon>
        <taxon>Eubacteriales</taxon>
        <taxon>Syntrophomonadaceae</taxon>
        <taxon>Syntrophomonas</taxon>
    </lineage>
</organism>
<dbReference type="SUPFAM" id="SSF53901">
    <property type="entry name" value="Thiolase-like"/>
    <property type="match status" value="1"/>
</dbReference>
<dbReference type="InterPro" id="IPR020617">
    <property type="entry name" value="Thiolase_C"/>
</dbReference>
<dbReference type="OrthoDB" id="9764638at2"/>
<dbReference type="STRING" id="690567.706"/>
<keyword evidence="2 5" id="KW-0808">Transferase</keyword>
<evidence type="ECO:0000259" key="7">
    <source>
        <dbReference type="Pfam" id="PF02803"/>
    </source>
</evidence>
<feature type="active site" description="Proton acceptor" evidence="4">
    <location>
        <position position="381"/>
    </location>
</feature>
<dbReference type="InterPro" id="IPR020616">
    <property type="entry name" value="Thiolase_N"/>
</dbReference>
<dbReference type="GO" id="GO:0006635">
    <property type="term" value="P:fatty acid beta-oxidation"/>
    <property type="evidence" value="ECO:0007669"/>
    <property type="project" value="TreeGrafter"/>
</dbReference>
<sequence length="429" mass="45598">MKDVFVVEAARTAVARAGKQSWFTNVRADELSAIVFKELRKRIGCEDKAKQAELIDDVVWAATANAFMEQGLNQGRLAWILSDGSYDVPGCTVDRFCASGLNSISFATSTMMAGWGGDVQIAGGAQHMSHIPMGAGADVHPDLGNYMTLAAINMGYTAEIVARRFNVGREAQDQLAMESHLKCAAAQAANGGLGKAKDAIIPIMAKVPAKSAKGEVKRDGAYVATDHLAKAAAEKGEELVEFCVARDQGVRPETTMESLAAMAPVFMQDEQATVTAGNSSQINDAAAGVVLATAEGAKALGKKPVMKLLNFAVIGLEPDIMGIGPVLAIPKVLKRAGMTQDQIGLWEINEAFASQSVYCRETLGLPKEKVNVWGSGISIGHPLACTGARIACDIFYMFQDPDYADVEYIVESMCIGHGHGAAAIWQRVK</sequence>
<proteinExistence type="inferred from homology"/>
<reference evidence="8 9" key="1">
    <citation type="submission" date="2015-03" db="EMBL/GenBank/DDBJ databases">
        <authorList>
            <person name="Murphy D."/>
        </authorList>
    </citation>
    <scope>NUCLEOTIDE SEQUENCE [LARGE SCALE GENOMIC DNA]</scope>
    <source>
        <strain evidence="8 9">OL-4</strain>
    </source>
</reference>
<dbReference type="Gene3D" id="3.40.47.10">
    <property type="match status" value="1"/>
</dbReference>
<evidence type="ECO:0000256" key="4">
    <source>
        <dbReference type="PIRSR" id="PIRSR000429-1"/>
    </source>
</evidence>
<name>A0A0E4G9L3_9FIRM</name>
<dbReference type="Pfam" id="PF02803">
    <property type="entry name" value="Thiolase_C"/>
    <property type="match status" value="1"/>
</dbReference>
<dbReference type="GO" id="GO:0005737">
    <property type="term" value="C:cytoplasm"/>
    <property type="evidence" value="ECO:0007669"/>
    <property type="project" value="UniProtKB-ARBA"/>
</dbReference>
<evidence type="ECO:0000256" key="2">
    <source>
        <dbReference type="ARBA" id="ARBA00022679"/>
    </source>
</evidence>
<gene>
    <name evidence="8" type="ORF">706</name>
</gene>
<dbReference type="InterPro" id="IPR016039">
    <property type="entry name" value="Thiolase-like"/>
</dbReference>
<feature type="domain" description="Thiolase N-terminal" evidence="6">
    <location>
        <begin position="4"/>
        <end position="294"/>
    </location>
</feature>
<evidence type="ECO:0000256" key="3">
    <source>
        <dbReference type="ARBA" id="ARBA00023315"/>
    </source>
</evidence>
<dbReference type="EMBL" id="CGIH01000009">
    <property type="protein sequence ID" value="CFX17230.1"/>
    <property type="molecule type" value="Genomic_DNA"/>
</dbReference>
<dbReference type="NCBIfam" id="TIGR01930">
    <property type="entry name" value="AcCoA-C-Actrans"/>
    <property type="match status" value="1"/>
</dbReference>
<accession>A0A0E4G9L3</accession>
<dbReference type="CDD" id="cd00751">
    <property type="entry name" value="thiolase"/>
    <property type="match status" value="1"/>
</dbReference>
<dbReference type="RefSeq" id="WP_046495845.1">
    <property type="nucleotide sequence ID" value="NZ_CGIH01000009.1"/>
</dbReference>
<keyword evidence="9" id="KW-1185">Reference proteome</keyword>
<evidence type="ECO:0000256" key="1">
    <source>
        <dbReference type="ARBA" id="ARBA00010982"/>
    </source>
</evidence>
<keyword evidence="3 5" id="KW-0012">Acyltransferase</keyword>
<comment type="similarity">
    <text evidence="1 5">Belongs to the thiolase-like superfamily. Thiolase family.</text>
</comment>
<dbReference type="PANTHER" id="PTHR43853:SF21">
    <property type="entry name" value="STEROID 3-KETOACYL-COA THIOLASE"/>
    <property type="match status" value="1"/>
</dbReference>
<evidence type="ECO:0000256" key="5">
    <source>
        <dbReference type="RuleBase" id="RU003557"/>
    </source>
</evidence>
<feature type="domain" description="Thiolase C-terminal" evidence="7">
    <location>
        <begin position="303"/>
        <end position="426"/>
    </location>
</feature>
<feature type="active site" description="Proton acceptor" evidence="4">
    <location>
        <position position="414"/>
    </location>
</feature>
<dbReference type="AlphaFoldDB" id="A0A0E4G9L3"/>